<dbReference type="FunFam" id="3.40.309.10:FF:000004">
    <property type="entry name" value="Succinate-semialdehyde dehydrogenase I"/>
    <property type="match status" value="1"/>
</dbReference>
<dbReference type="EMBL" id="RJSF01000005">
    <property type="protein sequence ID" value="RNM17082.1"/>
    <property type="molecule type" value="Genomic_DNA"/>
</dbReference>
<dbReference type="AlphaFoldDB" id="A0A3N0GYA0"/>
<sequence>MNEVAAIVRGLAPSSGVLIGGDWRPGELGTFDVDDPADKSVVAAVANAGTGQARAAVDAAEAAARAWAGTPPRARSEILHRAFESMRRDREALARLITAENGKSLRDAEAEVTYAAEFLRWYAEEAVRPDGGYGPAPAGGTRTVVTHRPVGIAALVTPWNFPAAMATRKLGPALAAGCTVVLKPAHETPLTALAIARLIEDAGAPAGVVNVVPTTEPADVVGAWLSDPRVRKLSFTGSTAVGRLLLRQAADRVLNCSMELGGNAPFVVLDDADVPAAVDGAMIAKFRGGGQACTAANRFYVHESVVDDFTAQLALRVERLRVGRGAEPATDIGPLISGQAVAGATGLIDDALQRGARIAAQTSVPSELSGHFMAPTVLADVTPEARVVQEEIFAPVAPVVAWRDQDELLAMVNGTEMGLAAYVYSRDLKRAMVMSEAIEAGMVGINRGLVSDPSAPFGGVKQSGLGREGAREGLAEYQETQYFSVDWSTP</sequence>
<dbReference type="InterPro" id="IPR016163">
    <property type="entry name" value="Ald_DH_C"/>
</dbReference>
<accession>A0A3N0GYA0</accession>
<protein>
    <submittedName>
        <fullName evidence="6">NAD-dependent succinate-semialdehyde dehydrogenase</fullName>
    </submittedName>
</protein>
<comment type="caution">
    <text evidence="6">The sequence shown here is derived from an EMBL/GenBank/DDBJ whole genome shotgun (WGS) entry which is preliminary data.</text>
</comment>
<dbReference type="PANTHER" id="PTHR43353:SF5">
    <property type="entry name" value="SUCCINATE-SEMIALDEHYDE DEHYDROGENASE, MITOCHONDRIAL"/>
    <property type="match status" value="1"/>
</dbReference>
<dbReference type="InterPro" id="IPR016161">
    <property type="entry name" value="Ald_DH/histidinol_DH"/>
</dbReference>
<evidence type="ECO:0000313" key="7">
    <source>
        <dbReference type="Proteomes" id="UP000279994"/>
    </source>
</evidence>
<feature type="domain" description="Aldehyde dehydrogenase" evidence="5">
    <location>
        <begin position="23"/>
        <end position="481"/>
    </location>
</feature>
<dbReference type="CDD" id="cd07103">
    <property type="entry name" value="ALDH_F5_SSADH_GabD"/>
    <property type="match status" value="1"/>
</dbReference>
<evidence type="ECO:0000256" key="3">
    <source>
        <dbReference type="PROSITE-ProRule" id="PRU10007"/>
    </source>
</evidence>
<dbReference type="PROSITE" id="PS00687">
    <property type="entry name" value="ALDEHYDE_DEHYDR_GLU"/>
    <property type="match status" value="1"/>
</dbReference>
<keyword evidence="7" id="KW-1185">Reference proteome</keyword>
<dbReference type="FunFam" id="3.40.605.10:FF:000005">
    <property type="entry name" value="Succinate-semialdehyde dehydrogenase I"/>
    <property type="match status" value="1"/>
</dbReference>
<dbReference type="GO" id="GO:0004777">
    <property type="term" value="F:succinate-semialdehyde dehydrogenase (NAD+) activity"/>
    <property type="evidence" value="ECO:0007669"/>
    <property type="project" value="TreeGrafter"/>
</dbReference>
<dbReference type="PANTHER" id="PTHR43353">
    <property type="entry name" value="SUCCINATE-SEMIALDEHYDE DEHYDROGENASE, MITOCHONDRIAL"/>
    <property type="match status" value="1"/>
</dbReference>
<dbReference type="Gene3D" id="3.40.605.10">
    <property type="entry name" value="Aldehyde Dehydrogenase, Chain A, domain 1"/>
    <property type="match status" value="1"/>
</dbReference>
<dbReference type="InterPro" id="IPR050740">
    <property type="entry name" value="Aldehyde_DH_Superfamily"/>
</dbReference>
<dbReference type="InterPro" id="IPR016162">
    <property type="entry name" value="Ald_DH_N"/>
</dbReference>
<evidence type="ECO:0000256" key="2">
    <source>
        <dbReference type="ARBA" id="ARBA00023002"/>
    </source>
</evidence>
<name>A0A3N0GYA0_9ACTN</name>
<proteinExistence type="inferred from homology"/>
<dbReference type="InterPro" id="IPR029510">
    <property type="entry name" value="Ald_DH_CS_GLU"/>
</dbReference>
<feature type="active site" evidence="3">
    <location>
        <position position="259"/>
    </location>
</feature>
<evidence type="ECO:0000256" key="4">
    <source>
        <dbReference type="RuleBase" id="RU003345"/>
    </source>
</evidence>
<dbReference type="Gene3D" id="3.40.309.10">
    <property type="entry name" value="Aldehyde Dehydrogenase, Chain A, domain 2"/>
    <property type="match status" value="1"/>
</dbReference>
<keyword evidence="2 4" id="KW-0560">Oxidoreductase</keyword>
<comment type="similarity">
    <text evidence="1 4">Belongs to the aldehyde dehydrogenase family.</text>
</comment>
<dbReference type="Pfam" id="PF00171">
    <property type="entry name" value="Aldedh"/>
    <property type="match status" value="1"/>
</dbReference>
<dbReference type="OrthoDB" id="6882680at2"/>
<organism evidence="6 7">
    <name type="scientific">Nocardioides pocheonensis</name>
    <dbReference type="NCBI Taxonomy" id="661485"/>
    <lineage>
        <taxon>Bacteria</taxon>
        <taxon>Bacillati</taxon>
        <taxon>Actinomycetota</taxon>
        <taxon>Actinomycetes</taxon>
        <taxon>Propionibacteriales</taxon>
        <taxon>Nocardioidaceae</taxon>
        <taxon>Nocardioides</taxon>
    </lineage>
</organism>
<evidence type="ECO:0000313" key="6">
    <source>
        <dbReference type="EMBL" id="RNM17082.1"/>
    </source>
</evidence>
<gene>
    <name evidence="6" type="ORF">EFL26_03080</name>
</gene>
<evidence type="ECO:0000256" key="1">
    <source>
        <dbReference type="ARBA" id="ARBA00009986"/>
    </source>
</evidence>
<dbReference type="Proteomes" id="UP000279994">
    <property type="component" value="Unassembled WGS sequence"/>
</dbReference>
<dbReference type="InterPro" id="IPR015590">
    <property type="entry name" value="Aldehyde_DH_dom"/>
</dbReference>
<reference evidence="6 7" key="1">
    <citation type="submission" date="2018-11" db="EMBL/GenBank/DDBJ databases">
        <authorList>
            <person name="Li F."/>
        </authorList>
    </citation>
    <scope>NUCLEOTIDE SEQUENCE [LARGE SCALE GENOMIC DNA]</scope>
    <source>
        <strain evidence="6 7">Gsoil 818</strain>
    </source>
</reference>
<evidence type="ECO:0000259" key="5">
    <source>
        <dbReference type="Pfam" id="PF00171"/>
    </source>
</evidence>
<dbReference type="RefSeq" id="WP_123221445.1">
    <property type="nucleotide sequence ID" value="NZ_RJSF01000005.1"/>
</dbReference>
<dbReference type="SUPFAM" id="SSF53720">
    <property type="entry name" value="ALDH-like"/>
    <property type="match status" value="1"/>
</dbReference>
<dbReference type="GO" id="GO:0009450">
    <property type="term" value="P:gamma-aminobutyric acid catabolic process"/>
    <property type="evidence" value="ECO:0007669"/>
    <property type="project" value="TreeGrafter"/>
</dbReference>